<dbReference type="PANTHER" id="PTHR43777:SF1">
    <property type="entry name" value="MOLYBDENUM COFACTOR CYTIDYLYLTRANSFERASE"/>
    <property type="match status" value="1"/>
</dbReference>
<feature type="domain" description="MobA-like NTP transferase" evidence="1">
    <location>
        <begin position="8"/>
        <end position="168"/>
    </location>
</feature>
<keyword evidence="2" id="KW-0560">Oxidoreductase</keyword>
<dbReference type="PANTHER" id="PTHR43777">
    <property type="entry name" value="MOLYBDENUM COFACTOR CYTIDYLYLTRANSFERASE"/>
    <property type="match status" value="1"/>
</dbReference>
<evidence type="ECO:0000313" key="2">
    <source>
        <dbReference type="EMBL" id="MBB5480820.1"/>
    </source>
</evidence>
<dbReference type="SUPFAM" id="SSF53448">
    <property type="entry name" value="Nucleotide-diphospho-sugar transferases"/>
    <property type="match status" value="1"/>
</dbReference>
<dbReference type="CDD" id="cd04182">
    <property type="entry name" value="GT_2_like_f"/>
    <property type="match status" value="1"/>
</dbReference>
<dbReference type="GO" id="GO:0016779">
    <property type="term" value="F:nucleotidyltransferase activity"/>
    <property type="evidence" value="ECO:0007669"/>
    <property type="project" value="UniProtKB-ARBA"/>
</dbReference>
<protein>
    <submittedName>
        <fullName evidence="2">Nicotine blue oxidoreductase</fullName>
        <ecNumber evidence="2">1.1.1.328</ecNumber>
    </submittedName>
</protein>
<organism evidence="2 3">
    <name type="scientific">Micromonospora parathelypteridis</name>
    <dbReference type="NCBI Taxonomy" id="1839617"/>
    <lineage>
        <taxon>Bacteria</taxon>
        <taxon>Bacillati</taxon>
        <taxon>Actinomycetota</taxon>
        <taxon>Actinomycetes</taxon>
        <taxon>Micromonosporales</taxon>
        <taxon>Micromonosporaceae</taxon>
        <taxon>Micromonospora</taxon>
    </lineage>
</organism>
<dbReference type="GO" id="GO:0016491">
    <property type="term" value="F:oxidoreductase activity"/>
    <property type="evidence" value="ECO:0007669"/>
    <property type="project" value="UniProtKB-KW"/>
</dbReference>
<proteinExistence type="predicted"/>
<gene>
    <name evidence="2" type="ORF">HNR20_005325</name>
</gene>
<dbReference type="EMBL" id="JACHDP010000001">
    <property type="protein sequence ID" value="MBB5480820.1"/>
    <property type="molecule type" value="Genomic_DNA"/>
</dbReference>
<reference evidence="2 3" key="1">
    <citation type="submission" date="2020-08" db="EMBL/GenBank/DDBJ databases">
        <title>Sequencing the genomes of 1000 actinobacteria strains.</title>
        <authorList>
            <person name="Klenk H.-P."/>
        </authorList>
    </citation>
    <scope>NUCLEOTIDE SEQUENCE [LARGE SCALE GENOMIC DNA]</scope>
    <source>
        <strain evidence="2 3">DSM 103125</strain>
    </source>
</reference>
<dbReference type="InterPro" id="IPR025877">
    <property type="entry name" value="MobA-like_NTP_Trfase"/>
</dbReference>
<dbReference type="EC" id="1.1.1.328" evidence="2"/>
<sequence length="197" mass="20402">MSEPRIAGLLLAGGAGRRYGMPKALVVVDGRRLVERGLATLRDAACDPVVVVLGAAAQQVRSRTDLSGATVTDNPEWHTGMGSSLRAGLTALTAIPVDAVAVLLVDTPGVTAAAVRRLRGLGDRTGLAVATYHGQPGHPVLLGRDHWPAVSAMAVGDVGARRYLTAHADLVTHVPCEDIADGTDLDVPRDNPAEADD</sequence>
<dbReference type="AlphaFoldDB" id="A0A840W7U2"/>
<dbReference type="InterPro" id="IPR029044">
    <property type="entry name" value="Nucleotide-diphossugar_trans"/>
</dbReference>
<accession>A0A840W7U2</accession>
<dbReference type="Proteomes" id="UP000586947">
    <property type="component" value="Unassembled WGS sequence"/>
</dbReference>
<keyword evidence="3" id="KW-1185">Reference proteome</keyword>
<dbReference type="Gene3D" id="3.90.550.10">
    <property type="entry name" value="Spore Coat Polysaccharide Biosynthesis Protein SpsA, Chain A"/>
    <property type="match status" value="1"/>
</dbReference>
<evidence type="ECO:0000313" key="3">
    <source>
        <dbReference type="Proteomes" id="UP000586947"/>
    </source>
</evidence>
<comment type="caution">
    <text evidence="2">The sequence shown here is derived from an EMBL/GenBank/DDBJ whole genome shotgun (WGS) entry which is preliminary data.</text>
</comment>
<name>A0A840W7U2_9ACTN</name>
<evidence type="ECO:0000259" key="1">
    <source>
        <dbReference type="Pfam" id="PF12804"/>
    </source>
</evidence>
<dbReference type="Pfam" id="PF12804">
    <property type="entry name" value="NTP_transf_3"/>
    <property type="match status" value="1"/>
</dbReference>
<dbReference type="RefSeq" id="WP_184185331.1">
    <property type="nucleotide sequence ID" value="NZ_BMNF01000004.1"/>
</dbReference>